<evidence type="ECO:0000259" key="2">
    <source>
        <dbReference type="PROSITE" id="PS50137"/>
    </source>
</evidence>
<evidence type="ECO:0000313" key="4">
    <source>
        <dbReference type="Proteomes" id="UP000299102"/>
    </source>
</evidence>
<dbReference type="OrthoDB" id="5600252at2759"/>
<keyword evidence="4" id="KW-1185">Reference proteome</keyword>
<accession>A0A4C1VRU2</accession>
<dbReference type="GO" id="GO:0003723">
    <property type="term" value="F:RNA binding"/>
    <property type="evidence" value="ECO:0007669"/>
    <property type="project" value="UniProtKB-UniRule"/>
</dbReference>
<dbReference type="Gene3D" id="3.30.160.20">
    <property type="match status" value="1"/>
</dbReference>
<dbReference type="InterPro" id="IPR014720">
    <property type="entry name" value="dsRBD_dom"/>
</dbReference>
<evidence type="ECO:0000256" key="1">
    <source>
        <dbReference type="PROSITE-ProRule" id="PRU00266"/>
    </source>
</evidence>
<dbReference type="AlphaFoldDB" id="A0A4C1VRU2"/>
<reference evidence="3 4" key="1">
    <citation type="journal article" date="2019" name="Commun. Biol.">
        <title>The bagworm genome reveals a unique fibroin gene that provides high tensile strength.</title>
        <authorList>
            <person name="Kono N."/>
            <person name="Nakamura H."/>
            <person name="Ohtoshi R."/>
            <person name="Tomita M."/>
            <person name="Numata K."/>
            <person name="Arakawa K."/>
        </authorList>
    </citation>
    <scope>NUCLEOTIDE SEQUENCE [LARGE SCALE GENOMIC DNA]</scope>
</reference>
<comment type="caution">
    <text evidence="3">The sequence shown here is derived from an EMBL/GenBank/DDBJ whole genome shotgun (WGS) entry which is preliminary data.</text>
</comment>
<dbReference type="Proteomes" id="UP000299102">
    <property type="component" value="Unassembled WGS sequence"/>
</dbReference>
<dbReference type="PROSITE" id="PS50137">
    <property type="entry name" value="DS_RBD"/>
    <property type="match status" value="1"/>
</dbReference>
<name>A0A4C1VRU2_EUMVA</name>
<feature type="domain" description="DRBM" evidence="2">
    <location>
        <begin position="1"/>
        <end position="38"/>
    </location>
</feature>
<gene>
    <name evidence="3" type="ORF">EVAR_84747_1</name>
</gene>
<organism evidence="3 4">
    <name type="scientific">Eumeta variegata</name>
    <name type="common">Bagworm moth</name>
    <name type="synonym">Eumeta japonica</name>
    <dbReference type="NCBI Taxonomy" id="151549"/>
    <lineage>
        <taxon>Eukaryota</taxon>
        <taxon>Metazoa</taxon>
        <taxon>Ecdysozoa</taxon>
        <taxon>Arthropoda</taxon>
        <taxon>Hexapoda</taxon>
        <taxon>Insecta</taxon>
        <taxon>Pterygota</taxon>
        <taxon>Neoptera</taxon>
        <taxon>Endopterygota</taxon>
        <taxon>Lepidoptera</taxon>
        <taxon>Glossata</taxon>
        <taxon>Ditrysia</taxon>
        <taxon>Tineoidea</taxon>
        <taxon>Psychidae</taxon>
        <taxon>Oiketicinae</taxon>
        <taxon>Eumeta</taxon>
    </lineage>
</organism>
<keyword evidence="1" id="KW-0694">RNA-binding</keyword>
<proteinExistence type="predicted"/>
<dbReference type="EMBL" id="BGZK01000398">
    <property type="protein sequence ID" value="GBP41403.1"/>
    <property type="molecule type" value="Genomic_DNA"/>
</dbReference>
<sequence length="224" mass="25687">MVKCALSAAAYYPAGSSAKSKKQAAEKAATLALQWLYANKKIDEKGSPLYERDALKGMQETLNDPINIATQGKPDCWRGDACRGDGSPCYTRLDENLFTDEMTDEETEDFSEITDLLEQQRVIHPVYGRHIIQPSEVSLERRDYNLKRKFEKYYDDIISLPIDEYRTRTGVYLDQDWLFVINSGTRTRIENGIAIESVIVNTRDEGICVRYVHGRSRGRKLVYR</sequence>
<dbReference type="GO" id="GO:0010468">
    <property type="term" value="P:regulation of gene expression"/>
    <property type="evidence" value="ECO:0007669"/>
    <property type="project" value="UniProtKB-ARBA"/>
</dbReference>
<evidence type="ECO:0000313" key="3">
    <source>
        <dbReference type="EMBL" id="GBP41403.1"/>
    </source>
</evidence>
<protein>
    <recommendedName>
        <fullName evidence="2">DRBM domain-containing protein</fullName>
    </recommendedName>
</protein>